<dbReference type="RefSeq" id="WP_081394504.1">
    <property type="nucleotide sequence ID" value="NZ_CP025476.1"/>
</dbReference>
<name>A0A221RVV3_LATCU</name>
<dbReference type="EMBL" id="CP031003">
    <property type="protein sequence ID" value="AXN34868.1"/>
    <property type="molecule type" value="Genomic_DNA"/>
</dbReference>
<evidence type="ECO:0000313" key="4">
    <source>
        <dbReference type="EMBL" id="AXN34868.1"/>
    </source>
</evidence>
<sequence length="154" mass="17585">MMNSIAQSTDKLELINFYHEMAQISANISQVLNEDGVTIEQIRILQTLKRYKGINNSKIAQVLKTSTAASSNKLRKLEDQGYISKQYGKQDDRRIVDIAVSPAGESIYRRFEQACGTYIKSITESDKKISMPELMQLFEMTNRLARSIRTTEIE</sequence>
<dbReference type="GO" id="GO:0003700">
    <property type="term" value="F:DNA-binding transcription factor activity"/>
    <property type="evidence" value="ECO:0007669"/>
    <property type="project" value="InterPro"/>
</dbReference>
<dbReference type="Gene3D" id="1.10.10.10">
    <property type="entry name" value="Winged helix-like DNA-binding domain superfamily/Winged helix DNA-binding domain"/>
    <property type="match status" value="1"/>
</dbReference>
<protein>
    <submittedName>
        <fullName evidence="4">MarR family transcriptional regulator</fullName>
    </submittedName>
</protein>
<dbReference type="Pfam" id="PF01047">
    <property type="entry name" value="MarR"/>
    <property type="match status" value="1"/>
</dbReference>
<evidence type="ECO:0000313" key="5">
    <source>
        <dbReference type="Proteomes" id="UP000257607"/>
    </source>
</evidence>
<evidence type="ECO:0000256" key="1">
    <source>
        <dbReference type="ARBA" id="ARBA00023015"/>
    </source>
</evidence>
<dbReference type="InterPro" id="IPR036388">
    <property type="entry name" value="WH-like_DNA-bd_sf"/>
</dbReference>
<dbReference type="GO" id="GO:0003677">
    <property type="term" value="F:DNA binding"/>
    <property type="evidence" value="ECO:0007669"/>
    <property type="project" value="UniProtKB-KW"/>
</dbReference>
<dbReference type="SUPFAM" id="SSF46785">
    <property type="entry name" value="Winged helix' DNA-binding domain"/>
    <property type="match status" value="1"/>
</dbReference>
<evidence type="ECO:0000256" key="2">
    <source>
        <dbReference type="ARBA" id="ARBA00023125"/>
    </source>
</evidence>
<gene>
    <name evidence="4" type="ORF">DT351_00065</name>
</gene>
<keyword evidence="1" id="KW-0805">Transcription regulation</keyword>
<dbReference type="AlphaFoldDB" id="A0A221RVV3"/>
<reference evidence="4 5" key="1">
    <citation type="submission" date="2018-07" db="EMBL/GenBank/DDBJ databases">
        <title>Lactobacillus curvatus genome sequence.</title>
        <authorList>
            <person name="Prechtl R."/>
        </authorList>
    </citation>
    <scope>NUCLEOTIDE SEQUENCE [LARGE SCALE GENOMIC DNA]</scope>
    <source>
        <strain evidence="4 5">TMW 1.1928</strain>
    </source>
</reference>
<dbReference type="SMART" id="SM00347">
    <property type="entry name" value="HTH_MARR"/>
    <property type="match status" value="1"/>
</dbReference>
<keyword evidence="3" id="KW-0804">Transcription</keyword>
<proteinExistence type="predicted"/>
<dbReference type="PROSITE" id="PS50995">
    <property type="entry name" value="HTH_MARR_2"/>
    <property type="match status" value="1"/>
</dbReference>
<organism evidence="4 5">
    <name type="scientific">Latilactobacillus curvatus</name>
    <name type="common">Lactobacillus curvatus</name>
    <dbReference type="NCBI Taxonomy" id="28038"/>
    <lineage>
        <taxon>Bacteria</taxon>
        <taxon>Bacillati</taxon>
        <taxon>Bacillota</taxon>
        <taxon>Bacilli</taxon>
        <taxon>Lactobacillales</taxon>
        <taxon>Lactobacillaceae</taxon>
        <taxon>Latilactobacillus</taxon>
    </lineage>
</organism>
<dbReference type="InterPro" id="IPR000835">
    <property type="entry name" value="HTH_MarR-typ"/>
</dbReference>
<dbReference type="PANTHER" id="PTHR42756">
    <property type="entry name" value="TRANSCRIPTIONAL REGULATOR, MARR"/>
    <property type="match status" value="1"/>
</dbReference>
<accession>A0A221RVV3</accession>
<dbReference type="Proteomes" id="UP000257607">
    <property type="component" value="Chromosome"/>
</dbReference>
<dbReference type="PANTHER" id="PTHR42756:SF1">
    <property type="entry name" value="TRANSCRIPTIONAL REPRESSOR OF EMRAB OPERON"/>
    <property type="match status" value="1"/>
</dbReference>
<keyword evidence="2" id="KW-0238">DNA-binding</keyword>
<dbReference type="InterPro" id="IPR036390">
    <property type="entry name" value="WH_DNA-bd_sf"/>
</dbReference>
<evidence type="ECO:0000256" key="3">
    <source>
        <dbReference type="ARBA" id="ARBA00023163"/>
    </source>
</evidence>